<proteinExistence type="predicted"/>
<dbReference type="EMBL" id="CP003316">
    <property type="protein sequence ID" value="AFA38624.1"/>
    <property type="molecule type" value="Genomic_DNA"/>
</dbReference>
<organism evidence="1 2">
    <name type="scientific">Pyrobaculum oguniense (strain DSM 13380 / JCM 10595 / TE7)</name>
    <dbReference type="NCBI Taxonomy" id="698757"/>
    <lineage>
        <taxon>Archaea</taxon>
        <taxon>Thermoproteota</taxon>
        <taxon>Thermoprotei</taxon>
        <taxon>Thermoproteales</taxon>
        <taxon>Thermoproteaceae</taxon>
        <taxon>Pyrobaculum</taxon>
    </lineage>
</organism>
<dbReference type="AlphaFoldDB" id="H6Q7W7"/>
<accession>H6Q7W7</accession>
<dbReference type="HOGENOM" id="CLU_2056145_0_0_2"/>
<gene>
    <name evidence="1" type="ordered locus">Pogu_0597</name>
</gene>
<evidence type="ECO:0000313" key="1">
    <source>
        <dbReference type="EMBL" id="AFA38624.1"/>
    </source>
</evidence>
<dbReference type="KEGG" id="pog:Pogu_0597"/>
<dbReference type="STRING" id="698757.Pogu_0597"/>
<evidence type="ECO:0000313" key="2">
    <source>
        <dbReference type="Proteomes" id="UP000009062"/>
    </source>
</evidence>
<sequence length="119" mass="13803">MGPEYVVEVECSDVYKTISAIAEYGEKCPRRRWRGPLCRALQVYAAFWRFRDRGEVPLSAEALGLSERHVKYLIPAQRQFGKSAPFDALVGYYIWVLDEAYRRQLFIDIAKVLGAPWRT</sequence>
<dbReference type="Proteomes" id="UP000009062">
    <property type="component" value="Chromosome"/>
</dbReference>
<protein>
    <submittedName>
        <fullName evidence="1">Uncharacterized protein</fullName>
    </submittedName>
</protein>
<keyword evidence="2" id="KW-1185">Reference proteome</keyword>
<reference evidence="1 2" key="1">
    <citation type="journal article" date="2012" name="Stand. Genomic Sci.">
        <title>Complete genome sequence of Pyrobaculum oguniense.</title>
        <authorList>
            <person name="Bernick D.L."/>
            <person name="Karplus K."/>
            <person name="Lui L.M."/>
            <person name="Coker J.K."/>
            <person name="Murphy J.N."/>
            <person name="Chan P.P."/>
            <person name="Cozen A.E."/>
            <person name="Lowe T.M."/>
        </authorList>
    </citation>
    <scope>NUCLEOTIDE SEQUENCE [LARGE SCALE GENOMIC DNA]</scope>
    <source>
        <strain evidence="1 2">TE7</strain>
    </source>
</reference>
<name>H6Q7W7_PYROT</name>